<reference evidence="1" key="1">
    <citation type="submission" date="2023-04" db="EMBL/GenBank/DDBJ databases">
        <title>Draft Genome sequencing of Naganishia species isolated from polar environments using Oxford Nanopore Technology.</title>
        <authorList>
            <person name="Leo P."/>
            <person name="Venkateswaran K."/>
        </authorList>
    </citation>
    <scope>NUCLEOTIDE SEQUENCE</scope>
    <source>
        <strain evidence="1">MNA-CCFEE 5423</strain>
    </source>
</reference>
<name>A0ACC2W1D7_9TREE</name>
<dbReference type="EMBL" id="JASBWT010000005">
    <property type="protein sequence ID" value="KAJ9104681.1"/>
    <property type="molecule type" value="Genomic_DNA"/>
</dbReference>
<accession>A0ACC2W1D7</accession>
<dbReference type="Proteomes" id="UP001227268">
    <property type="component" value="Unassembled WGS sequence"/>
</dbReference>
<protein>
    <submittedName>
        <fullName evidence="1">Uncharacterized protein</fullName>
    </submittedName>
</protein>
<organism evidence="1 2">
    <name type="scientific">Naganishia friedmannii</name>
    <dbReference type="NCBI Taxonomy" id="89922"/>
    <lineage>
        <taxon>Eukaryota</taxon>
        <taxon>Fungi</taxon>
        <taxon>Dikarya</taxon>
        <taxon>Basidiomycota</taxon>
        <taxon>Agaricomycotina</taxon>
        <taxon>Tremellomycetes</taxon>
        <taxon>Filobasidiales</taxon>
        <taxon>Filobasidiaceae</taxon>
        <taxon>Naganishia</taxon>
    </lineage>
</organism>
<sequence>MSNDNDQADTPSVSSFPSLPSSPGTSTPGTPSIPTIIPGPEQSDVLVTTYDDLFAEYSPSRPKYVFDGDWTDFCDFDLYADDVPIAHSKPIANCFNTNVAQQGHEEAPPSPVLDVDHFDAAPSPIAADAFLTSQDFMDWYIQSMRSGAFDAVDYSNVEQAEQGIDPSCLQVSAKDIHPPHEDDNAAAVSAQPLEQRMFLTGAVQAALDNLRAVVDEEARSILAPLVTANRPTTSVSLTIDCSDLNDIPTMVNDDDSDNGSVDHEVPYIEPADVIRHYWNKGDIRYCVLVDGRRQYMSAEEMDDCLGGVNYALWHYWKAKRAGRIPYDRIVEYLIRMGHEGFLREMVYHLAPAWLRRLLYAARKNGCLKSFVIPQQPPKKK</sequence>
<keyword evidence="2" id="KW-1185">Reference proteome</keyword>
<gene>
    <name evidence="1" type="ORF">QFC21_002179</name>
</gene>
<evidence type="ECO:0000313" key="2">
    <source>
        <dbReference type="Proteomes" id="UP001227268"/>
    </source>
</evidence>
<proteinExistence type="predicted"/>
<comment type="caution">
    <text evidence="1">The sequence shown here is derived from an EMBL/GenBank/DDBJ whole genome shotgun (WGS) entry which is preliminary data.</text>
</comment>
<evidence type="ECO:0000313" key="1">
    <source>
        <dbReference type="EMBL" id="KAJ9104681.1"/>
    </source>
</evidence>